<dbReference type="Gene3D" id="1.25.40.10">
    <property type="entry name" value="Tetratricopeptide repeat domain"/>
    <property type="match status" value="1"/>
</dbReference>
<keyword evidence="3" id="KW-0238">DNA-binding</keyword>
<evidence type="ECO:0000256" key="1">
    <source>
        <dbReference type="ARBA" id="ARBA00004123"/>
    </source>
</evidence>
<dbReference type="GO" id="GO:0000987">
    <property type="term" value="F:cis-regulatory region sequence-specific DNA binding"/>
    <property type="evidence" value="ECO:0007669"/>
    <property type="project" value="InterPro"/>
</dbReference>
<dbReference type="InterPro" id="IPR002100">
    <property type="entry name" value="TF_MADSbox"/>
</dbReference>
<keyword evidence="4" id="KW-0804">Transcription</keyword>
<dbReference type="AlphaFoldDB" id="A0A5N5KG18"/>
<dbReference type="PANTHER" id="PTHR48019">
    <property type="entry name" value="SERUM RESPONSE FACTOR HOMOLOG"/>
    <property type="match status" value="1"/>
</dbReference>
<evidence type="ECO:0000259" key="7">
    <source>
        <dbReference type="PROSITE" id="PS50066"/>
    </source>
</evidence>
<feature type="domain" description="MADS-box" evidence="7">
    <location>
        <begin position="1"/>
        <end position="49"/>
    </location>
</feature>
<evidence type="ECO:0000313" key="9">
    <source>
        <dbReference type="Proteomes" id="UP000326939"/>
    </source>
</evidence>
<dbReference type="FunFam" id="3.40.1810.10:FF:000018">
    <property type="entry name" value="agamous-like MADS-box protein AGL80"/>
    <property type="match status" value="1"/>
</dbReference>
<evidence type="ECO:0000256" key="5">
    <source>
        <dbReference type="ARBA" id="ARBA00023242"/>
    </source>
</evidence>
<dbReference type="InterPro" id="IPR011990">
    <property type="entry name" value="TPR-like_helical_dom_sf"/>
</dbReference>
<dbReference type="GO" id="GO:0000981">
    <property type="term" value="F:DNA-binding transcription factor activity, RNA polymerase II-specific"/>
    <property type="evidence" value="ECO:0007669"/>
    <property type="project" value="InterPro"/>
</dbReference>
<dbReference type="PRINTS" id="PR00404">
    <property type="entry name" value="MADSDOMAIN"/>
</dbReference>
<dbReference type="SMART" id="SM00432">
    <property type="entry name" value="MADS"/>
    <property type="match status" value="1"/>
</dbReference>
<reference evidence="9" key="1">
    <citation type="journal article" date="2019" name="Gigascience">
        <title>De novo genome assembly of the endangered Acer yangbiense, a plant species with extremely small populations endemic to Yunnan Province, China.</title>
        <authorList>
            <person name="Yang J."/>
            <person name="Wariss H.M."/>
            <person name="Tao L."/>
            <person name="Zhang R."/>
            <person name="Yun Q."/>
            <person name="Hollingsworth P."/>
            <person name="Dao Z."/>
            <person name="Luo G."/>
            <person name="Guo H."/>
            <person name="Ma Y."/>
            <person name="Sun W."/>
        </authorList>
    </citation>
    <scope>NUCLEOTIDE SEQUENCE [LARGE SCALE GENOMIC DNA]</scope>
    <source>
        <strain evidence="9">cv. br00</strain>
    </source>
</reference>
<keyword evidence="2" id="KW-0805">Transcription regulation</keyword>
<protein>
    <recommendedName>
        <fullName evidence="7">MADS-box domain-containing protein</fullName>
    </recommendedName>
</protein>
<keyword evidence="5" id="KW-0539">Nucleus</keyword>
<gene>
    <name evidence="8" type="ORF">DKX38_019360</name>
</gene>
<dbReference type="GO" id="GO:0005634">
    <property type="term" value="C:nucleus"/>
    <property type="evidence" value="ECO:0007669"/>
    <property type="project" value="UniProtKB-SubCell"/>
</dbReference>
<keyword evidence="9" id="KW-1185">Reference proteome</keyword>
<dbReference type="GO" id="GO:0045944">
    <property type="term" value="P:positive regulation of transcription by RNA polymerase II"/>
    <property type="evidence" value="ECO:0007669"/>
    <property type="project" value="InterPro"/>
</dbReference>
<dbReference type="SUPFAM" id="SSF55455">
    <property type="entry name" value="SRF-like"/>
    <property type="match status" value="1"/>
</dbReference>
<dbReference type="SUPFAM" id="SSF48452">
    <property type="entry name" value="TPR-like"/>
    <property type="match status" value="1"/>
</dbReference>
<proteinExistence type="predicted"/>
<name>A0A5N5KG18_9ROSI</name>
<feature type="compositionally biased region" description="Basic and acidic residues" evidence="6">
    <location>
        <begin position="296"/>
        <end position="305"/>
    </location>
</feature>
<sequence length="361" mass="41176">MTRKKVKLAYITNDSARKATFKKRKKGLMKKVSELSTLCGIEACAIICSPYDAQPEVWPSPLGVQRVLSQFQKLPEMEQSKKMMNQESFLRQRITKASDNLKKQRKDNREKEVTQAMFQCLTGKSLQNLNLMDLNDLGWMIDQNLKEINKRFGTFQTATTSQMAAASMAGPSGEHASQRAEVQNFEVKNDNLQRQQWIVDFLTPQEPSGFGGPDEMLLPFMDNNQNPLCTIGKGTFWQVRLSKAGNRHRGLFVKVSSDRALEMNTDRAHRMHRRPQTARPCGGRTKKKKKNVNGHSSDHSFAKSKGELHKAEEYYRLATLADPTDSKILMQYAKLEWELNHDQGRALVNFERAVQAAPQNR</sequence>
<dbReference type="EMBL" id="VDCV01000013">
    <property type="protein sequence ID" value="KAB5529279.1"/>
    <property type="molecule type" value="Genomic_DNA"/>
</dbReference>
<dbReference type="InterPro" id="IPR033897">
    <property type="entry name" value="SRF-like_MADS-box"/>
</dbReference>
<evidence type="ECO:0000256" key="2">
    <source>
        <dbReference type="ARBA" id="ARBA00023015"/>
    </source>
</evidence>
<feature type="region of interest" description="Disordered" evidence="6">
    <location>
        <begin position="268"/>
        <end position="305"/>
    </location>
</feature>
<dbReference type="Proteomes" id="UP000326939">
    <property type="component" value="Chromosome 13"/>
</dbReference>
<evidence type="ECO:0000313" key="8">
    <source>
        <dbReference type="EMBL" id="KAB5529279.1"/>
    </source>
</evidence>
<accession>A0A5N5KG18</accession>
<dbReference type="GO" id="GO:0046983">
    <property type="term" value="F:protein dimerization activity"/>
    <property type="evidence" value="ECO:0007669"/>
    <property type="project" value="InterPro"/>
</dbReference>
<dbReference type="Gene3D" id="3.40.1810.10">
    <property type="entry name" value="Transcription factor, MADS-box"/>
    <property type="match status" value="1"/>
</dbReference>
<dbReference type="InterPro" id="IPR036879">
    <property type="entry name" value="TF_MADSbox_sf"/>
</dbReference>
<evidence type="ECO:0000256" key="4">
    <source>
        <dbReference type="ARBA" id="ARBA00023163"/>
    </source>
</evidence>
<dbReference type="CDD" id="cd00266">
    <property type="entry name" value="MADS_SRF_like"/>
    <property type="match status" value="1"/>
</dbReference>
<dbReference type="PROSITE" id="PS50066">
    <property type="entry name" value="MADS_BOX_2"/>
    <property type="match status" value="1"/>
</dbReference>
<evidence type="ECO:0000256" key="6">
    <source>
        <dbReference type="SAM" id="MobiDB-lite"/>
    </source>
</evidence>
<evidence type="ECO:0000256" key="3">
    <source>
        <dbReference type="ARBA" id="ARBA00023125"/>
    </source>
</evidence>
<comment type="caution">
    <text evidence="8">The sequence shown here is derived from an EMBL/GenBank/DDBJ whole genome shotgun (WGS) entry which is preliminary data.</text>
</comment>
<dbReference type="InterPro" id="IPR050142">
    <property type="entry name" value="MADS-box/MEF2_TF"/>
</dbReference>
<comment type="subcellular location">
    <subcellularLocation>
        <location evidence="1">Nucleus</location>
    </subcellularLocation>
</comment>
<organism evidence="8 9">
    <name type="scientific">Salix brachista</name>
    <dbReference type="NCBI Taxonomy" id="2182728"/>
    <lineage>
        <taxon>Eukaryota</taxon>
        <taxon>Viridiplantae</taxon>
        <taxon>Streptophyta</taxon>
        <taxon>Embryophyta</taxon>
        <taxon>Tracheophyta</taxon>
        <taxon>Spermatophyta</taxon>
        <taxon>Magnoliopsida</taxon>
        <taxon>eudicotyledons</taxon>
        <taxon>Gunneridae</taxon>
        <taxon>Pentapetalae</taxon>
        <taxon>rosids</taxon>
        <taxon>fabids</taxon>
        <taxon>Malpighiales</taxon>
        <taxon>Salicaceae</taxon>
        <taxon>Saliceae</taxon>
        <taxon>Salix</taxon>
    </lineage>
</organism>
<dbReference type="Pfam" id="PF00319">
    <property type="entry name" value="SRF-TF"/>
    <property type="match status" value="1"/>
</dbReference>